<sequence length="111" mass="13234">MIEEADLHKLLCNKSDIIFKYLIKIGANPRDAEDIVQDALYKFLLYMDSVDTSKVFSWLFRVAINRYYDLCRKQKKQIQISFDNYELVDEAPLPEDYIHNKETIFNSYLIN</sequence>
<proteinExistence type="predicted"/>
<evidence type="ECO:0000313" key="2">
    <source>
        <dbReference type="EMBL" id="MCV9885558.1"/>
    </source>
</evidence>
<dbReference type="Proteomes" id="UP001526147">
    <property type="component" value="Unassembled WGS sequence"/>
</dbReference>
<evidence type="ECO:0000259" key="1">
    <source>
        <dbReference type="Pfam" id="PF04542"/>
    </source>
</evidence>
<dbReference type="EMBL" id="JAOYEY010000032">
    <property type="protein sequence ID" value="MCV9885558.1"/>
    <property type="molecule type" value="Genomic_DNA"/>
</dbReference>
<dbReference type="RefSeq" id="WP_264142322.1">
    <property type="nucleotide sequence ID" value="NZ_JAOYEY010000032.1"/>
</dbReference>
<reference evidence="2 3" key="1">
    <citation type="submission" date="2022-10" db="EMBL/GenBank/DDBJ databases">
        <title>Draft genome assembly of moderately radiation resistant bacterium Metabacillus halosaccharovorans.</title>
        <authorList>
            <person name="Pal S."/>
            <person name="Gopinathan A."/>
        </authorList>
    </citation>
    <scope>NUCLEOTIDE SEQUENCE [LARGE SCALE GENOMIC DNA]</scope>
    <source>
        <strain evidence="2 3">VITHBRA001</strain>
    </source>
</reference>
<protein>
    <submittedName>
        <fullName evidence="2">Sigma-70 family RNA polymerase sigma factor</fullName>
    </submittedName>
</protein>
<keyword evidence="3" id="KW-1185">Reference proteome</keyword>
<accession>A0ABT3DER8</accession>
<dbReference type="Pfam" id="PF04542">
    <property type="entry name" value="Sigma70_r2"/>
    <property type="match status" value="1"/>
</dbReference>
<dbReference type="InterPro" id="IPR007627">
    <property type="entry name" value="RNA_pol_sigma70_r2"/>
</dbReference>
<comment type="caution">
    <text evidence="2">The sequence shown here is derived from an EMBL/GenBank/DDBJ whole genome shotgun (WGS) entry which is preliminary data.</text>
</comment>
<gene>
    <name evidence="2" type="ORF">OIH86_07820</name>
</gene>
<feature type="domain" description="RNA polymerase sigma-70 region 2" evidence="1">
    <location>
        <begin position="18"/>
        <end position="76"/>
    </location>
</feature>
<dbReference type="SUPFAM" id="SSF88946">
    <property type="entry name" value="Sigma2 domain of RNA polymerase sigma factors"/>
    <property type="match status" value="1"/>
</dbReference>
<evidence type="ECO:0000313" key="3">
    <source>
        <dbReference type="Proteomes" id="UP001526147"/>
    </source>
</evidence>
<dbReference type="Gene3D" id="1.10.1740.10">
    <property type="match status" value="1"/>
</dbReference>
<organism evidence="2 3">
    <name type="scientific">Metabacillus halosaccharovorans</name>
    <dbReference type="NCBI Taxonomy" id="930124"/>
    <lineage>
        <taxon>Bacteria</taxon>
        <taxon>Bacillati</taxon>
        <taxon>Bacillota</taxon>
        <taxon>Bacilli</taxon>
        <taxon>Bacillales</taxon>
        <taxon>Bacillaceae</taxon>
        <taxon>Metabacillus</taxon>
    </lineage>
</organism>
<name>A0ABT3DER8_9BACI</name>
<dbReference type="InterPro" id="IPR013325">
    <property type="entry name" value="RNA_pol_sigma_r2"/>
</dbReference>